<reference evidence="1 2" key="1">
    <citation type="submission" date="2020-08" db="EMBL/GenBank/DDBJ databases">
        <title>Genomic Encyclopedia of Type Strains, Phase IV (KMG-V): Genome sequencing to study the core and pangenomes of soil and plant-associated prokaryotes.</title>
        <authorList>
            <person name="Whitman W."/>
        </authorList>
    </citation>
    <scope>NUCLEOTIDE SEQUENCE [LARGE SCALE GENOMIC DNA]</scope>
    <source>
        <strain evidence="1 2">SEMIA 414</strain>
    </source>
</reference>
<evidence type="ECO:0000313" key="2">
    <source>
        <dbReference type="Proteomes" id="UP000533724"/>
    </source>
</evidence>
<comment type="caution">
    <text evidence="1">The sequence shown here is derived from an EMBL/GenBank/DDBJ whole genome shotgun (WGS) entry which is preliminary data.</text>
</comment>
<dbReference type="AlphaFoldDB" id="A0A7W6UH58"/>
<sequence length="74" mass="8326">MRNFEADDETLEELDKLREFYGLQTAGFTIRRALAIASMLKEFSDADGTVTVVKPGTGGQETVKLNQRYKLARN</sequence>
<dbReference type="Proteomes" id="UP000533724">
    <property type="component" value="Unassembled WGS sequence"/>
</dbReference>
<name>A0A7W6UH58_9HYPH</name>
<evidence type="ECO:0000313" key="1">
    <source>
        <dbReference type="EMBL" id="MBB4438134.1"/>
    </source>
</evidence>
<accession>A0A7W6UH58</accession>
<dbReference type="EMBL" id="JACIHI010000002">
    <property type="protein sequence ID" value="MBB4438134.1"/>
    <property type="molecule type" value="Genomic_DNA"/>
</dbReference>
<gene>
    <name evidence="1" type="ORF">GGE15_001383</name>
</gene>
<proteinExistence type="predicted"/>
<dbReference type="RefSeq" id="WP_131591476.1">
    <property type="nucleotide sequence ID" value="NZ_JACIHI010000002.1"/>
</dbReference>
<organism evidence="1 2">
    <name type="scientific">Rhizobium esperanzae</name>
    <dbReference type="NCBI Taxonomy" id="1967781"/>
    <lineage>
        <taxon>Bacteria</taxon>
        <taxon>Pseudomonadati</taxon>
        <taxon>Pseudomonadota</taxon>
        <taxon>Alphaproteobacteria</taxon>
        <taxon>Hyphomicrobiales</taxon>
        <taxon>Rhizobiaceae</taxon>
        <taxon>Rhizobium/Agrobacterium group</taxon>
        <taxon>Rhizobium</taxon>
    </lineage>
</organism>
<protein>
    <submittedName>
        <fullName evidence="1">Uncharacterized protein</fullName>
    </submittedName>
</protein>